<evidence type="ECO:0000313" key="3">
    <source>
        <dbReference type="Proteomes" id="UP000694843"/>
    </source>
</evidence>
<feature type="compositionally biased region" description="Basic residues" evidence="1">
    <location>
        <begin position="1"/>
        <end position="13"/>
    </location>
</feature>
<dbReference type="RefSeq" id="XP_018017042.1">
    <property type="nucleotide sequence ID" value="XM_018161553.2"/>
</dbReference>
<feature type="compositionally biased region" description="Polar residues" evidence="1">
    <location>
        <begin position="14"/>
        <end position="24"/>
    </location>
</feature>
<feature type="region of interest" description="Disordered" evidence="1">
    <location>
        <begin position="473"/>
        <end position="506"/>
    </location>
</feature>
<dbReference type="OrthoDB" id="2016540at2759"/>
<gene>
    <name evidence="4" type="primary">LOC108673693</name>
</gene>
<evidence type="ECO:0000313" key="4">
    <source>
        <dbReference type="RefSeq" id="XP_018017042.1"/>
    </source>
</evidence>
<feature type="transmembrane region" description="Helical" evidence="2">
    <location>
        <begin position="187"/>
        <end position="210"/>
    </location>
</feature>
<keyword evidence="2" id="KW-0812">Transmembrane</keyword>
<name>A0A8B7NTK1_HYAAZ</name>
<dbReference type="GeneID" id="108673693"/>
<feature type="transmembrane region" description="Helical" evidence="2">
    <location>
        <begin position="347"/>
        <end position="368"/>
    </location>
</feature>
<dbReference type="OMA" id="EEPYDKR"/>
<protein>
    <submittedName>
        <fullName evidence="4">Vacuole membrane protein 1 isoform X1</fullName>
    </submittedName>
</protein>
<accession>A0A8B7NTK1</accession>
<dbReference type="Proteomes" id="UP000694843">
    <property type="component" value="Unplaced"/>
</dbReference>
<keyword evidence="3" id="KW-1185">Reference proteome</keyword>
<keyword evidence="2" id="KW-1133">Transmembrane helix</keyword>
<proteinExistence type="predicted"/>
<feature type="transmembrane region" description="Helical" evidence="2">
    <location>
        <begin position="150"/>
        <end position="167"/>
    </location>
</feature>
<feature type="compositionally biased region" description="Polar residues" evidence="1">
    <location>
        <begin position="35"/>
        <end position="50"/>
    </location>
</feature>
<sequence>MGKTRNRKSRQNPKAKSQPSSDLTSEAGGRAEKGSSGNSLLSCDSRTPATRASPDNHIISMTADPSSALKRNLYRHTPNGTGNGKSVAESVNGGSTGGMSMSLQDRIKEKQERQKLVLWRRPLTTLHYFLLETWHLCRHYLTRVWHHKKAVVAVLAVVLLYYAIKATPGPHQQVMGRVSMYWVWCGWWLWLGVLSSVGLGTGLHTFLLYLGPHIASVTMAAYTCNSLNFPEPPYPDEIVCPDSVEAAPVLNIWTIMSKVRLEAFMWGAGTALGELPPYFMARGARLSGYDPDDEEMAEFEELQRLKERPEDMSWLDRAKLSVEKLVERVGFFGILACASIPNPLFDLAGITCGHFLVPFWTFFGATLIGKAVIKMHIQKLFVIIAFNEALLTSALDLLASVPLLGPSLHKPFKKFLAGQHSKLKRTPGAAGTEAKDGVNFVSWAFDKFILVMVTYFVVSIVNSLAQSYHKRLSKASGGSASKRKNVPETSAVPAASRPSKAKHAKD</sequence>
<reference evidence="4" key="1">
    <citation type="submission" date="2025-08" db="UniProtKB">
        <authorList>
            <consortium name="RefSeq"/>
        </authorList>
    </citation>
    <scope>IDENTIFICATION</scope>
    <source>
        <tissue evidence="4">Whole organism</tissue>
    </source>
</reference>
<feature type="transmembrane region" description="Helical" evidence="2">
    <location>
        <begin position="448"/>
        <end position="465"/>
    </location>
</feature>
<dbReference type="AlphaFoldDB" id="A0A8B7NTK1"/>
<organism evidence="3 4">
    <name type="scientific">Hyalella azteca</name>
    <name type="common">Amphipod</name>
    <dbReference type="NCBI Taxonomy" id="294128"/>
    <lineage>
        <taxon>Eukaryota</taxon>
        <taxon>Metazoa</taxon>
        <taxon>Ecdysozoa</taxon>
        <taxon>Arthropoda</taxon>
        <taxon>Crustacea</taxon>
        <taxon>Multicrustacea</taxon>
        <taxon>Malacostraca</taxon>
        <taxon>Eumalacostraca</taxon>
        <taxon>Peracarida</taxon>
        <taxon>Amphipoda</taxon>
        <taxon>Senticaudata</taxon>
        <taxon>Talitrida</taxon>
        <taxon>Talitroidea</taxon>
        <taxon>Hyalellidae</taxon>
        <taxon>Hyalella</taxon>
    </lineage>
</organism>
<dbReference type="CTD" id="326232"/>
<feature type="transmembrane region" description="Helical" evidence="2">
    <location>
        <begin position="380"/>
        <end position="404"/>
    </location>
</feature>
<evidence type="ECO:0000256" key="2">
    <source>
        <dbReference type="SAM" id="Phobius"/>
    </source>
</evidence>
<feature type="transmembrane region" description="Helical" evidence="2">
    <location>
        <begin position="325"/>
        <end position="341"/>
    </location>
</feature>
<evidence type="ECO:0000256" key="1">
    <source>
        <dbReference type="SAM" id="MobiDB-lite"/>
    </source>
</evidence>
<dbReference type="KEGG" id="hazt:108673693"/>
<keyword evidence="2" id="KW-0472">Membrane</keyword>
<feature type="region of interest" description="Disordered" evidence="1">
    <location>
        <begin position="1"/>
        <end position="101"/>
    </location>
</feature>